<dbReference type="AlphaFoldDB" id="A0A4Q2R822"/>
<gene>
    <name evidence="1" type="ORF">D3272_23615</name>
</gene>
<proteinExistence type="predicted"/>
<reference evidence="1 2" key="2">
    <citation type="submission" date="2019-02" db="EMBL/GenBank/DDBJ databases">
        <title>'Lichenibacterium ramalinii' gen. nov. sp. nov., 'Lichenibacterium minor' gen. nov. sp. nov.</title>
        <authorList>
            <person name="Pankratov T."/>
        </authorList>
    </citation>
    <scope>NUCLEOTIDE SEQUENCE [LARGE SCALE GENOMIC DNA]</scope>
    <source>
        <strain evidence="1 2">RmlP001</strain>
    </source>
</reference>
<evidence type="ECO:0000313" key="1">
    <source>
        <dbReference type="EMBL" id="RYB01893.1"/>
    </source>
</evidence>
<dbReference type="Proteomes" id="UP000289411">
    <property type="component" value="Unassembled WGS sequence"/>
</dbReference>
<comment type="caution">
    <text evidence="1">The sequence shown here is derived from an EMBL/GenBank/DDBJ whole genome shotgun (WGS) entry which is preliminary data.</text>
</comment>
<dbReference type="EMBL" id="QYBC01000026">
    <property type="protein sequence ID" value="RYB01893.1"/>
    <property type="molecule type" value="Genomic_DNA"/>
</dbReference>
<name>A0A4Q2R822_9HYPH</name>
<organism evidence="1 2">
    <name type="scientific">Lichenibacterium ramalinae</name>
    <dbReference type="NCBI Taxonomy" id="2316527"/>
    <lineage>
        <taxon>Bacteria</taxon>
        <taxon>Pseudomonadati</taxon>
        <taxon>Pseudomonadota</taxon>
        <taxon>Alphaproteobacteria</taxon>
        <taxon>Hyphomicrobiales</taxon>
        <taxon>Lichenihabitantaceae</taxon>
        <taxon>Lichenibacterium</taxon>
    </lineage>
</organism>
<evidence type="ECO:0000313" key="2">
    <source>
        <dbReference type="Proteomes" id="UP000289411"/>
    </source>
</evidence>
<sequence length="188" mass="20891">MTDVMDGRLHLVDDLLAAGFALSDLRAEERAEKVVEYVSGVWISHQAWMTIGNGLDQAAATLLHPGAIVCFHSAMLWHLLGDDDPPRVFTSAIPVPGVDWNEVDRTVGVDVLEIAGVTVRVTSAARTVVDMLRFREVLCEESARAALVDWRERGSDEDLLDIARILGCEERIKDDLEHVPPLGMCWRY</sequence>
<accession>A0A4Q2R822</accession>
<dbReference type="RefSeq" id="WP_129221678.1">
    <property type="nucleotide sequence ID" value="NZ_QYBC01000026.1"/>
</dbReference>
<reference evidence="1 2" key="1">
    <citation type="submission" date="2018-09" db="EMBL/GenBank/DDBJ databases">
        <authorList>
            <person name="Grouzdev D.S."/>
            <person name="Krutkina M.S."/>
        </authorList>
    </citation>
    <scope>NUCLEOTIDE SEQUENCE [LARGE SCALE GENOMIC DNA]</scope>
    <source>
        <strain evidence="1 2">RmlP001</strain>
    </source>
</reference>
<dbReference type="OrthoDB" id="9789781at2"/>
<keyword evidence="2" id="KW-1185">Reference proteome</keyword>
<protein>
    <submittedName>
        <fullName evidence="1">Uncharacterized protein</fullName>
    </submittedName>
</protein>